<dbReference type="InterPro" id="IPR051923">
    <property type="entry name" value="Glycosyl_Hydrolase_39"/>
</dbReference>
<evidence type="ECO:0000256" key="1">
    <source>
        <dbReference type="ARBA" id="ARBA00022801"/>
    </source>
</evidence>
<evidence type="ECO:0000259" key="5">
    <source>
        <dbReference type="Pfam" id="PF00331"/>
    </source>
</evidence>
<dbReference type="Pfam" id="PF00331">
    <property type="entry name" value="Glyco_hydro_10"/>
    <property type="match status" value="1"/>
</dbReference>
<keyword evidence="4" id="KW-0732">Signal</keyword>
<dbReference type="InterPro" id="IPR001000">
    <property type="entry name" value="GH10_dom"/>
</dbReference>
<name>A0ABU4D5N1_9NOCA</name>
<proteinExistence type="predicted"/>
<evidence type="ECO:0000256" key="4">
    <source>
        <dbReference type="SAM" id="SignalP"/>
    </source>
</evidence>
<dbReference type="PANTHER" id="PTHR12631">
    <property type="entry name" value="ALPHA-L-IDURONIDASE"/>
    <property type="match status" value="1"/>
</dbReference>
<dbReference type="InterPro" id="IPR017853">
    <property type="entry name" value="GH"/>
</dbReference>
<reference evidence="6 7" key="1">
    <citation type="submission" date="2023-10" db="EMBL/GenBank/DDBJ databases">
        <title>Development of a sustainable strategy for remediation of hydrocarbon-contaminated territories based on the waste exchange concept.</title>
        <authorList>
            <person name="Krivoruchko A."/>
        </authorList>
    </citation>
    <scope>NUCLEOTIDE SEQUENCE [LARGE SCALE GENOMIC DNA]</scope>
    <source>
        <strain evidence="6 7">IEGM 1327</strain>
    </source>
</reference>
<dbReference type="SUPFAM" id="SSF51445">
    <property type="entry name" value="(Trans)glycosidases"/>
    <property type="match status" value="1"/>
</dbReference>
<dbReference type="Gene3D" id="3.20.20.80">
    <property type="entry name" value="Glycosidases"/>
    <property type="match status" value="1"/>
</dbReference>
<organism evidence="6 7">
    <name type="scientific">Rhodococcus cerastii</name>
    <dbReference type="NCBI Taxonomy" id="908616"/>
    <lineage>
        <taxon>Bacteria</taxon>
        <taxon>Bacillati</taxon>
        <taxon>Actinomycetota</taxon>
        <taxon>Actinomycetes</taxon>
        <taxon>Mycobacteriales</taxon>
        <taxon>Nocardiaceae</taxon>
        <taxon>Rhodococcus</taxon>
    </lineage>
</organism>
<dbReference type="Proteomes" id="UP001186104">
    <property type="component" value="Unassembled WGS sequence"/>
</dbReference>
<protein>
    <recommendedName>
        <fullName evidence="5">GH10 domain-containing protein</fullName>
    </recommendedName>
</protein>
<comment type="caution">
    <text evidence="6">The sequence shown here is derived from an EMBL/GenBank/DDBJ whole genome shotgun (WGS) entry which is preliminary data.</text>
</comment>
<evidence type="ECO:0000313" key="6">
    <source>
        <dbReference type="EMBL" id="MDV6304411.1"/>
    </source>
</evidence>
<keyword evidence="1" id="KW-0378">Hydrolase</keyword>
<keyword evidence="3" id="KW-0624">Polysaccharide degradation</keyword>
<evidence type="ECO:0000256" key="2">
    <source>
        <dbReference type="ARBA" id="ARBA00023277"/>
    </source>
</evidence>
<keyword evidence="2" id="KW-0119">Carbohydrate metabolism</keyword>
<dbReference type="EMBL" id="JAWLKF010000010">
    <property type="protein sequence ID" value="MDV6304411.1"/>
    <property type="molecule type" value="Genomic_DNA"/>
</dbReference>
<keyword evidence="7" id="KW-1185">Reference proteome</keyword>
<evidence type="ECO:0000256" key="3">
    <source>
        <dbReference type="ARBA" id="ARBA00023326"/>
    </source>
</evidence>
<feature type="signal peptide" evidence="4">
    <location>
        <begin position="1"/>
        <end position="23"/>
    </location>
</feature>
<gene>
    <name evidence="6" type="ORF">R3P93_17765</name>
</gene>
<feature type="chain" id="PRO_5047140710" description="GH10 domain-containing protein" evidence="4">
    <location>
        <begin position="24"/>
        <end position="339"/>
    </location>
</feature>
<accession>A0ABU4D5N1</accession>
<dbReference type="RefSeq" id="WP_314145156.1">
    <property type="nucleotide sequence ID" value="NZ_JAWLKF010000010.1"/>
</dbReference>
<dbReference type="PANTHER" id="PTHR12631:SF10">
    <property type="entry name" value="BETA-XYLOSIDASE-LIKE PROTEIN-RELATED"/>
    <property type="match status" value="1"/>
</dbReference>
<sequence>MKRALVLVLLIAAMFTVTAPANAANGDLQLGFASGSELGRLSPEDLDRQLQSAADVGATWVRVEMDWGDIEPEPGVFTWDSTDRVVASARAHGLQILGLLTYTPVWAQRGFVLPGSQQAAPADPNQFGNFAAAAASRYTDSIQTWEIWNEPNIAVFYGPSVDVRSYLQVLQAGYVRIHEIQPGATVLSGGLSNAQDVLPIGLSPVAFLNQLYALGGGAFLDGVAMHPYTTPGYAPDNANWTQMAAMHTTMQNNGDGGKQIWITEYGAPTGNIGSEQRQSDILTSALASANTVPFIARPMFIHSIRDGGTDPASPEANYGVLRKDFTPKQAFYTLQGMFS</sequence>
<feature type="domain" description="GH10" evidence="5">
    <location>
        <begin position="58"/>
        <end position="151"/>
    </location>
</feature>
<evidence type="ECO:0000313" key="7">
    <source>
        <dbReference type="Proteomes" id="UP001186104"/>
    </source>
</evidence>